<feature type="transmembrane region" description="Helical" evidence="11">
    <location>
        <begin position="94"/>
        <end position="113"/>
    </location>
</feature>
<feature type="transmembrane region" description="Helical" evidence="11">
    <location>
        <begin position="41"/>
        <end position="61"/>
    </location>
</feature>
<keyword evidence="14" id="KW-1185">Reference proteome</keyword>
<comment type="subcellular location">
    <subcellularLocation>
        <location evidence="1">Cell membrane</location>
        <topology evidence="1">Multi-pass membrane protein</topology>
    </subcellularLocation>
</comment>
<evidence type="ECO:0000313" key="13">
    <source>
        <dbReference type="EMBL" id="BBL69959.1"/>
    </source>
</evidence>
<dbReference type="GO" id="GO:0022857">
    <property type="term" value="F:transmembrane transporter activity"/>
    <property type="evidence" value="ECO:0007669"/>
    <property type="project" value="InterPro"/>
</dbReference>
<evidence type="ECO:0000259" key="12">
    <source>
        <dbReference type="Pfam" id="PF00892"/>
    </source>
</evidence>
<dbReference type="Pfam" id="PF00892">
    <property type="entry name" value="EamA"/>
    <property type="match status" value="1"/>
</dbReference>
<name>A0A8D5AIP5_9GAMM</name>
<evidence type="ECO:0000256" key="1">
    <source>
        <dbReference type="ARBA" id="ARBA00004651"/>
    </source>
</evidence>
<dbReference type="InterPro" id="IPR000620">
    <property type="entry name" value="EamA_dom"/>
</dbReference>
<keyword evidence="5" id="KW-0441">Lipid A biosynthesis</keyword>
<evidence type="ECO:0000256" key="7">
    <source>
        <dbReference type="ARBA" id="ARBA00022985"/>
    </source>
</evidence>
<sequence>MKIFFTLCGMVGFTVAANILMKKSAMESGGADSWLAAMVSWKLAAALSCFAAGVLLYAVLLRWLPLSVAQCFAAAQFVGVILASMLILSEPIATGQWIGIALIALGIIVVGLTSPTV</sequence>
<gene>
    <name evidence="13" type="ORF">MoryE10_05650</name>
</gene>
<keyword evidence="8 11" id="KW-1133">Transmembrane helix</keyword>
<keyword evidence="9" id="KW-0443">Lipid metabolism</keyword>
<dbReference type="SUPFAM" id="SSF103481">
    <property type="entry name" value="Multidrug resistance efflux transporter EmrE"/>
    <property type="match status" value="1"/>
</dbReference>
<keyword evidence="7" id="KW-0448">Lipopolysaccharide biosynthesis</keyword>
<dbReference type="GO" id="GO:0009245">
    <property type="term" value="P:lipid A biosynthetic process"/>
    <property type="evidence" value="ECO:0007669"/>
    <property type="project" value="UniProtKB-KW"/>
</dbReference>
<dbReference type="InterPro" id="IPR000390">
    <property type="entry name" value="Small_drug/metabolite_transptr"/>
</dbReference>
<keyword evidence="10 11" id="KW-0472">Membrane</keyword>
<evidence type="ECO:0000313" key="14">
    <source>
        <dbReference type="Proteomes" id="UP000824988"/>
    </source>
</evidence>
<dbReference type="Proteomes" id="UP000824988">
    <property type="component" value="Chromosome"/>
</dbReference>
<feature type="transmembrane region" description="Helical" evidence="11">
    <location>
        <begin position="68"/>
        <end position="88"/>
    </location>
</feature>
<evidence type="ECO:0000256" key="11">
    <source>
        <dbReference type="SAM" id="Phobius"/>
    </source>
</evidence>
<dbReference type="PANTHER" id="PTHR30561:SF9">
    <property type="entry name" value="4-AMINO-4-DEOXY-L-ARABINOSE-PHOSPHOUNDECAPRENOL FLIPPASE SUBUNIT ARNF-RELATED"/>
    <property type="match status" value="1"/>
</dbReference>
<dbReference type="EMBL" id="AP019782">
    <property type="protein sequence ID" value="BBL69959.1"/>
    <property type="molecule type" value="Genomic_DNA"/>
</dbReference>
<reference evidence="13" key="1">
    <citation type="submission" date="2019-06" db="EMBL/GenBank/DDBJ databases">
        <title>Complete genome sequence of Methylogaea oryzae strain JCM16910.</title>
        <authorList>
            <person name="Asakawa S."/>
        </authorList>
    </citation>
    <scope>NUCLEOTIDE SEQUENCE</scope>
    <source>
        <strain evidence="13">E10</strain>
    </source>
</reference>
<dbReference type="GO" id="GO:0009103">
    <property type="term" value="P:lipopolysaccharide biosynthetic process"/>
    <property type="evidence" value="ECO:0007669"/>
    <property type="project" value="UniProtKB-KW"/>
</dbReference>
<dbReference type="RefSeq" id="WP_054773393.1">
    <property type="nucleotide sequence ID" value="NZ_AP019782.1"/>
</dbReference>
<evidence type="ECO:0000256" key="9">
    <source>
        <dbReference type="ARBA" id="ARBA00023098"/>
    </source>
</evidence>
<keyword evidence="6 11" id="KW-0812">Transmembrane</keyword>
<organism evidence="13 14">
    <name type="scientific">Methylogaea oryzae</name>
    <dbReference type="NCBI Taxonomy" id="1295382"/>
    <lineage>
        <taxon>Bacteria</taxon>
        <taxon>Pseudomonadati</taxon>
        <taxon>Pseudomonadota</taxon>
        <taxon>Gammaproteobacteria</taxon>
        <taxon>Methylococcales</taxon>
        <taxon>Methylococcaceae</taxon>
        <taxon>Methylogaea</taxon>
    </lineage>
</organism>
<evidence type="ECO:0000256" key="8">
    <source>
        <dbReference type="ARBA" id="ARBA00022989"/>
    </source>
</evidence>
<evidence type="ECO:0000256" key="2">
    <source>
        <dbReference type="ARBA" id="ARBA00022475"/>
    </source>
</evidence>
<keyword evidence="4" id="KW-0997">Cell inner membrane</keyword>
<evidence type="ECO:0000256" key="5">
    <source>
        <dbReference type="ARBA" id="ARBA00022556"/>
    </source>
</evidence>
<dbReference type="InterPro" id="IPR037185">
    <property type="entry name" value="EmrE-like"/>
</dbReference>
<dbReference type="KEGG" id="moz:MoryE10_05650"/>
<dbReference type="AlphaFoldDB" id="A0A8D5AIP5"/>
<dbReference type="GO" id="GO:0005886">
    <property type="term" value="C:plasma membrane"/>
    <property type="evidence" value="ECO:0007669"/>
    <property type="project" value="UniProtKB-SubCell"/>
</dbReference>
<dbReference type="Gene3D" id="1.10.3730.20">
    <property type="match status" value="1"/>
</dbReference>
<evidence type="ECO:0000256" key="3">
    <source>
        <dbReference type="ARBA" id="ARBA00022516"/>
    </source>
</evidence>
<evidence type="ECO:0000256" key="10">
    <source>
        <dbReference type="ARBA" id="ARBA00023136"/>
    </source>
</evidence>
<feature type="domain" description="EamA" evidence="12">
    <location>
        <begin position="30"/>
        <end position="110"/>
    </location>
</feature>
<keyword evidence="2" id="KW-1003">Cell membrane</keyword>
<dbReference type="PANTHER" id="PTHR30561">
    <property type="entry name" value="SMR FAMILY PROTON-DEPENDENT DRUG EFFLUX TRANSPORTER SUGE"/>
    <property type="match status" value="1"/>
</dbReference>
<accession>A0A8D5AIP5</accession>
<proteinExistence type="predicted"/>
<protein>
    <recommendedName>
        <fullName evidence="12">EamA domain-containing protein</fullName>
    </recommendedName>
</protein>
<keyword evidence="3" id="KW-0444">Lipid biosynthesis</keyword>
<evidence type="ECO:0000256" key="6">
    <source>
        <dbReference type="ARBA" id="ARBA00022692"/>
    </source>
</evidence>
<evidence type="ECO:0000256" key="4">
    <source>
        <dbReference type="ARBA" id="ARBA00022519"/>
    </source>
</evidence>